<reference evidence="2" key="1">
    <citation type="journal article" date="2022" name="Int. J. Mol. Sci.">
        <title>Draft Genome of Tanacetum Coccineum: Genomic Comparison of Closely Related Tanacetum-Family Plants.</title>
        <authorList>
            <person name="Yamashiro T."/>
            <person name="Shiraishi A."/>
            <person name="Nakayama K."/>
            <person name="Satake H."/>
        </authorList>
    </citation>
    <scope>NUCLEOTIDE SEQUENCE</scope>
</reference>
<dbReference type="Proteomes" id="UP001151760">
    <property type="component" value="Unassembled WGS sequence"/>
</dbReference>
<feature type="region of interest" description="Disordered" evidence="1">
    <location>
        <begin position="377"/>
        <end position="473"/>
    </location>
</feature>
<feature type="compositionally biased region" description="Low complexity" evidence="1">
    <location>
        <begin position="255"/>
        <end position="266"/>
    </location>
</feature>
<comment type="caution">
    <text evidence="2">The sequence shown here is derived from an EMBL/GenBank/DDBJ whole genome shotgun (WGS) entry which is preliminary data.</text>
</comment>
<feature type="compositionally biased region" description="Polar residues" evidence="1">
    <location>
        <begin position="385"/>
        <end position="410"/>
    </location>
</feature>
<reference evidence="2" key="2">
    <citation type="submission" date="2022-01" db="EMBL/GenBank/DDBJ databases">
        <authorList>
            <person name="Yamashiro T."/>
            <person name="Shiraishi A."/>
            <person name="Satake H."/>
            <person name="Nakayama K."/>
        </authorList>
    </citation>
    <scope>NUCLEOTIDE SEQUENCE</scope>
</reference>
<feature type="compositionally biased region" description="Basic and acidic residues" evidence="1">
    <location>
        <begin position="426"/>
        <end position="442"/>
    </location>
</feature>
<evidence type="ECO:0000313" key="2">
    <source>
        <dbReference type="EMBL" id="GJT94105.1"/>
    </source>
</evidence>
<keyword evidence="3" id="KW-1185">Reference proteome</keyword>
<name>A0ABQ5I205_9ASTR</name>
<gene>
    <name evidence="2" type="ORF">Tco_1082950</name>
</gene>
<organism evidence="2 3">
    <name type="scientific">Tanacetum coccineum</name>
    <dbReference type="NCBI Taxonomy" id="301880"/>
    <lineage>
        <taxon>Eukaryota</taxon>
        <taxon>Viridiplantae</taxon>
        <taxon>Streptophyta</taxon>
        <taxon>Embryophyta</taxon>
        <taxon>Tracheophyta</taxon>
        <taxon>Spermatophyta</taxon>
        <taxon>Magnoliopsida</taxon>
        <taxon>eudicotyledons</taxon>
        <taxon>Gunneridae</taxon>
        <taxon>Pentapetalae</taxon>
        <taxon>asterids</taxon>
        <taxon>campanulids</taxon>
        <taxon>Asterales</taxon>
        <taxon>Asteraceae</taxon>
        <taxon>Asteroideae</taxon>
        <taxon>Anthemideae</taxon>
        <taxon>Anthemidinae</taxon>
        <taxon>Tanacetum</taxon>
    </lineage>
</organism>
<dbReference type="InterPro" id="IPR003903">
    <property type="entry name" value="UIM_dom"/>
</dbReference>
<feature type="region of interest" description="Disordered" evidence="1">
    <location>
        <begin position="240"/>
        <end position="308"/>
    </location>
</feature>
<dbReference type="EMBL" id="BQNB010020264">
    <property type="protein sequence ID" value="GJT94105.1"/>
    <property type="molecule type" value="Genomic_DNA"/>
</dbReference>
<sequence>MYQYVCPAVGFTCVDTMADMNTPADDVLAEQAPAIAPPIRTDDQILPLRKWVPIGKSNYVLDVLKSQRNPIFKFWDTMRYDSTTGLYSCQLDEQWFNLPKDILRDALQITPINDNDPFMAPPSSDAIIEYVNTLGYPWMLKNVSVMSGIIHRFNIDYAERIWEEFVQSIQTFLTDKKSLLTASCGKKKSIPLLIPSIRFTKLIIHHLKTMHNIHPRTGSPLHYSHKDHVLGTLRSVRKDDAERGMAKEEAVPESPKATKVTKPKAAMQTKPPSPKATKVSKPAELVKETPDEPSPAKRSNSGLVGKRYKPKSPLKLVDEFANEGVPILEPRLDDEEADYQRVIELSLKDLEARNQEVQGKGKEKVIEEQAAYDLLTLQTPKKKSPTNQYIFQRRTPMTTGPSRSAESPSLNADLALADSETESDEIMTHISKEKDASNRELTESNVGVQDEGQVGSNPGKQDEGQAGSNLGNVVVFHPQPSHVVHSGPNLEPMDLAVFDASTQQNPEHLDEEFTTTAYPNVQENLKLPIED</sequence>
<protein>
    <submittedName>
        <fullName evidence="2">Retrovirus-related pol polyprotein from transposon TNT 1-94</fullName>
    </submittedName>
</protein>
<evidence type="ECO:0000256" key="1">
    <source>
        <dbReference type="SAM" id="MobiDB-lite"/>
    </source>
</evidence>
<dbReference type="PROSITE" id="PS50330">
    <property type="entry name" value="UIM"/>
    <property type="match status" value="1"/>
</dbReference>
<accession>A0ABQ5I205</accession>
<evidence type="ECO:0000313" key="3">
    <source>
        <dbReference type="Proteomes" id="UP001151760"/>
    </source>
</evidence>
<feature type="compositionally biased region" description="Basic and acidic residues" evidence="1">
    <location>
        <begin position="240"/>
        <end position="250"/>
    </location>
</feature>
<proteinExistence type="predicted"/>